<protein>
    <recommendedName>
        <fullName evidence="5">ATPase</fullName>
    </recommendedName>
</protein>
<dbReference type="Pfam" id="PF13173">
    <property type="entry name" value="AAA_14"/>
    <property type="match status" value="1"/>
</dbReference>
<dbReference type="eggNOG" id="COG1373">
    <property type="taxonomic scope" value="Bacteria"/>
</dbReference>
<sequence length="437" mass="50531">MKRSIYKDLLRWKESPDRKPLVLEGARQVGKTWILKEFGSNEYKNVAYVNCDNNPLLEDLFIDFDIDRIIRALSAITEISISENDTLIVIDEIQELPKGLTALKYFAESERKYHVAVAGSLLGLQIHEGTGFPVGKVDELYIHPMSFQEFLMALDKNIMVSQINEHSWEETIPLHEKFVELLRQYYYTGGMPEVVKCYVETGDLAKVRNLQNTILKGYMRDISKHAPKEEVNRIHAVWESLPSQLAKENKKFIYGALKKGARAKEYETAIQWLIDSGLIMKINKVNQPTLPLKFYEDYSAFKLFALDLGLLGAMPDVPAKEILVGSNIFSEYKGAFTEQFVAQQLYFENHKLFYYTNENSTLEIDFVLQKEDVYLLEVKAELNVHSKSLKTVLDKNINLKGIRFSMLPYKIQDRIENIPLYLCNTWGRKLKLSQKIM</sequence>
<dbReference type="OrthoDB" id="9801806at2"/>
<dbReference type="InterPro" id="IPR041682">
    <property type="entry name" value="AAA_14"/>
</dbReference>
<evidence type="ECO:0000259" key="1">
    <source>
        <dbReference type="Pfam" id="PF13173"/>
    </source>
</evidence>
<dbReference type="HOGENOM" id="CLU_047370_0_0_9"/>
<reference evidence="3 4" key="1">
    <citation type="submission" date="2013-06" db="EMBL/GenBank/DDBJ databases">
        <authorList>
            <person name="Weinstock G."/>
            <person name="Sodergren E."/>
            <person name="Clifton S."/>
            <person name="Fulton L."/>
            <person name="Fulton B."/>
            <person name="Courtney L."/>
            <person name="Fronick C."/>
            <person name="Harrison M."/>
            <person name="Strong C."/>
            <person name="Farmer C."/>
            <person name="Delahaunty K."/>
            <person name="Markovic C."/>
            <person name="Hall O."/>
            <person name="Minx P."/>
            <person name="Tomlinson C."/>
            <person name="Mitreva M."/>
            <person name="Nelson J."/>
            <person name="Hou S."/>
            <person name="Wollam A."/>
            <person name="Pepin K.H."/>
            <person name="Johnson M."/>
            <person name="Bhonagiri V."/>
            <person name="Nash W.E."/>
            <person name="Warren W."/>
            <person name="Chinwalla A."/>
            <person name="Mardis E.R."/>
            <person name="Wilson R.K."/>
        </authorList>
    </citation>
    <scope>NUCLEOTIDE SEQUENCE [LARGE SCALE GENOMIC DNA]</scope>
    <source>
        <strain evidence="3 4">ATCC 51271</strain>
    </source>
</reference>
<feature type="domain" description="DUF4143" evidence="2">
    <location>
        <begin position="220"/>
        <end position="380"/>
    </location>
</feature>
<dbReference type="InterPro" id="IPR027417">
    <property type="entry name" value="P-loop_NTPase"/>
</dbReference>
<dbReference type="RefSeq" id="WP_023354070.1">
    <property type="nucleotide sequence ID" value="NZ_KI535367.1"/>
</dbReference>
<accession>V2Y3C0</accession>
<dbReference type="PANTHER" id="PTHR33295">
    <property type="entry name" value="ATPASE"/>
    <property type="match status" value="1"/>
</dbReference>
<evidence type="ECO:0000313" key="3">
    <source>
        <dbReference type="EMBL" id="ESL03478.1"/>
    </source>
</evidence>
<dbReference type="EMBL" id="ACIL03000009">
    <property type="protein sequence ID" value="ESL03478.1"/>
    <property type="molecule type" value="Genomic_DNA"/>
</dbReference>
<organism evidence="3 4">
    <name type="scientific">Catonella morbi ATCC 51271</name>
    <dbReference type="NCBI Taxonomy" id="592026"/>
    <lineage>
        <taxon>Bacteria</taxon>
        <taxon>Bacillati</taxon>
        <taxon>Bacillota</taxon>
        <taxon>Clostridia</taxon>
        <taxon>Lachnospirales</taxon>
        <taxon>Lachnospiraceae</taxon>
        <taxon>Catonella</taxon>
    </lineage>
</organism>
<dbReference type="AlphaFoldDB" id="V2Y3C0"/>
<evidence type="ECO:0000259" key="2">
    <source>
        <dbReference type="Pfam" id="PF13635"/>
    </source>
</evidence>
<name>V2Y3C0_9FIRM</name>
<dbReference type="SUPFAM" id="SSF52540">
    <property type="entry name" value="P-loop containing nucleoside triphosphate hydrolases"/>
    <property type="match status" value="1"/>
</dbReference>
<dbReference type="PANTHER" id="PTHR33295:SF7">
    <property type="entry name" value="ATPASE"/>
    <property type="match status" value="1"/>
</dbReference>
<dbReference type="Pfam" id="PF13635">
    <property type="entry name" value="DUF4143"/>
    <property type="match status" value="1"/>
</dbReference>
<dbReference type="InterPro" id="IPR025420">
    <property type="entry name" value="DUF4143"/>
</dbReference>
<proteinExistence type="predicted"/>
<feature type="domain" description="AAA" evidence="1">
    <location>
        <begin position="18"/>
        <end position="151"/>
    </location>
</feature>
<dbReference type="Proteomes" id="UP000018227">
    <property type="component" value="Unassembled WGS sequence"/>
</dbReference>
<evidence type="ECO:0000313" key="4">
    <source>
        <dbReference type="Proteomes" id="UP000018227"/>
    </source>
</evidence>
<evidence type="ECO:0008006" key="5">
    <source>
        <dbReference type="Google" id="ProtNLM"/>
    </source>
</evidence>
<gene>
    <name evidence="3" type="ORF">GCWU0000282_001189</name>
</gene>
<keyword evidence="4" id="KW-1185">Reference proteome</keyword>
<comment type="caution">
    <text evidence="3">The sequence shown here is derived from an EMBL/GenBank/DDBJ whole genome shotgun (WGS) entry which is preliminary data.</text>
</comment>
<dbReference type="STRING" id="592026.GCWU0000282_001189"/>